<sequence>MSQAKQDAEHPIGRGAKHVVVMVLGDIGRSPRMQYHALSLLEDGHYVTLIGYAGEGLVPPLEMASSTRRPTEDDDDDGESSSSSSRGTSSSKPPPYRGRLHVLRMAPYQLPRTVPLYRLLYYPIRLLSLSCCVICALWIRLGRVPHTRMPADVILVQNPPSAPTLFLACAYRAWRGAWGGGNRPRLVIDWHNLGYTMFDRPDPTSDDARVRSLARAAIRNLAGWHERTMATRADAHLTVTRAMETWLGENFDVHGRHVRVLYDRPPSMFRPTGVEEQHELFGRLKLKCDLLKDTPADDMEREHITGETMFTQSIREGGGNTTHRLRRDRPALLVSSTSWTPDEDFSILLTALRELHKKIETIVEDGTFPKALVIVTGKGPQKAHYLPLIEEFNETHLFVNIQTLWLEADDYPKLVGCATLGISLHTSTSGLDLPMKVLDFFGCEVPVCAIGFDCLGELVQDGVNGNVFANGEELATLLLDLLRYHNDGKLHKLETYRKNIRGMTRWKENWEECARNLIVGESYGNVL</sequence>
<organism evidence="11 12">
    <name type="scientific">Stephanodiscus triporus</name>
    <dbReference type="NCBI Taxonomy" id="2934178"/>
    <lineage>
        <taxon>Eukaryota</taxon>
        <taxon>Sar</taxon>
        <taxon>Stramenopiles</taxon>
        <taxon>Ochrophyta</taxon>
        <taxon>Bacillariophyta</taxon>
        <taxon>Coscinodiscophyceae</taxon>
        <taxon>Thalassiosirophycidae</taxon>
        <taxon>Stephanodiscales</taxon>
        <taxon>Stephanodiscaceae</taxon>
        <taxon>Stephanodiscus</taxon>
    </lineage>
</organism>
<dbReference type="EMBL" id="JALLAZ020001702">
    <property type="protein sequence ID" value="KAL3767469.1"/>
    <property type="molecule type" value="Genomic_DNA"/>
</dbReference>
<dbReference type="Proteomes" id="UP001530315">
    <property type="component" value="Unassembled WGS sequence"/>
</dbReference>
<evidence type="ECO:0000256" key="9">
    <source>
        <dbReference type="SAM" id="MobiDB-lite"/>
    </source>
</evidence>
<evidence type="ECO:0000256" key="10">
    <source>
        <dbReference type="SAM" id="Phobius"/>
    </source>
</evidence>
<evidence type="ECO:0000256" key="3">
    <source>
        <dbReference type="ARBA" id="ARBA00022676"/>
    </source>
</evidence>
<dbReference type="GO" id="GO:0016757">
    <property type="term" value="F:glycosyltransferase activity"/>
    <property type="evidence" value="ECO:0007669"/>
    <property type="project" value="UniProtKB-KW"/>
</dbReference>
<evidence type="ECO:0000256" key="5">
    <source>
        <dbReference type="ARBA" id="ARBA00022692"/>
    </source>
</evidence>
<keyword evidence="5 10" id="KW-0812">Transmembrane</keyword>
<dbReference type="InterPro" id="IPR026051">
    <property type="entry name" value="ALG1-like"/>
</dbReference>
<dbReference type="PANTHER" id="PTHR13036:SF0">
    <property type="entry name" value="CHITOBIOSYLDIPHOSPHODOLICHOL BETA-MANNOSYLTRANSFERASE"/>
    <property type="match status" value="1"/>
</dbReference>
<keyword evidence="4" id="KW-0808">Transferase</keyword>
<evidence type="ECO:0000256" key="7">
    <source>
        <dbReference type="ARBA" id="ARBA00022989"/>
    </source>
</evidence>
<comment type="caution">
    <text evidence="11">The sequence shown here is derived from an EMBL/GenBank/DDBJ whole genome shotgun (WGS) entry which is preliminary data.</text>
</comment>
<dbReference type="Gene3D" id="3.40.50.2000">
    <property type="entry name" value="Glycogen Phosphorylase B"/>
    <property type="match status" value="1"/>
</dbReference>
<keyword evidence="3" id="KW-0328">Glycosyltransferase</keyword>
<dbReference type="PANTHER" id="PTHR13036">
    <property type="entry name" value="BETA1,4 MANNOSYLTRANSFERASE"/>
    <property type="match status" value="1"/>
</dbReference>
<dbReference type="AlphaFoldDB" id="A0ABD3MUC4"/>
<keyword evidence="12" id="KW-1185">Reference proteome</keyword>
<dbReference type="SUPFAM" id="SSF53756">
    <property type="entry name" value="UDP-Glycosyltransferase/glycogen phosphorylase"/>
    <property type="match status" value="1"/>
</dbReference>
<evidence type="ECO:0000256" key="8">
    <source>
        <dbReference type="ARBA" id="ARBA00023136"/>
    </source>
</evidence>
<keyword evidence="6" id="KW-0256">Endoplasmic reticulum</keyword>
<evidence type="ECO:0008006" key="13">
    <source>
        <dbReference type="Google" id="ProtNLM"/>
    </source>
</evidence>
<comment type="pathway">
    <text evidence="2">Protein modification; protein glycosylation.</text>
</comment>
<name>A0ABD3MUC4_9STRA</name>
<evidence type="ECO:0000313" key="12">
    <source>
        <dbReference type="Proteomes" id="UP001530315"/>
    </source>
</evidence>
<feature type="compositionally biased region" description="Low complexity" evidence="9">
    <location>
        <begin position="80"/>
        <end position="91"/>
    </location>
</feature>
<gene>
    <name evidence="11" type="ORF">ACHAW5_006198</name>
</gene>
<evidence type="ECO:0000313" key="11">
    <source>
        <dbReference type="EMBL" id="KAL3767469.1"/>
    </source>
</evidence>
<keyword evidence="8 10" id="KW-0472">Membrane</keyword>
<evidence type="ECO:0000256" key="1">
    <source>
        <dbReference type="ARBA" id="ARBA00004389"/>
    </source>
</evidence>
<proteinExistence type="predicted"/>
<evidence type="ECO:0000256" key="2">
    <source>
        <dbReference type="ARBA" id="ARBA00004922"/>
    </source>
</evidence>
<feature type="transmembrane region" description="Helical" evidence="10">
    <location>
        <begin position="119"/>
        <end position="139"/>
    </location>
</feature>
<evidence type="ECO:0000256" key="4">
    <source>
        <dbReference type="ARBA" id="ARBA00022679"/>
    </source>
</evidence>
<reference evidence="11 12" key="1">
    <citation type="submission" date="2024-10" db="EMBL/GenBank/DDBJ databases">
        <title>Updated reference genomes for cyclostephanoid diatoms.</title>
        <authorList>
            <person name="Roberts W.R."/>
            <person name="Alverson A.J."/>
        </authorList>
    </citation>
    <scope>NUCLEOTIDE SEQUENCE [LARGE SCALE GENOMIC DNA]</scope>
    <source>
        <strain evidence="11 12">AJA276-08</strain>
    </source>
</reference>
<keyword evidence="7 10" id="KW-1133">Transmembrane helix</keyword>
<protein>
    <recommendedName>
        <fullName evidence="13">Chitobiosyldiphosphodolichol beta-mannosyltransferase</fullName>
    </recommendedName>
</protein>
<accession>A0ABD3MUC4</accession>
<comment type="subcellular location">
    <subcellularLocation>
        <location evidence="1">Endoplasmic reticulum membrane</location>
        <topology evidence="1">Single-pass membrane protein</topology>
    </subcellularLocation>
</comment>
<feature type="region of interest" description="Disordered" evidence="9">
    <location>
        <begin position="64"/>
        <end position="98"/>
    </location>
</feature>
<evidence type="ECO:0000256" key="6">
    <source>
        <dbReference type="ARBA" id="ARBA00022824"/>
    </source>
</evidence>
<dbReference type="GO" id="GO:0005789">
    <property type="term" value="C:endoplasmic reticulum membrane"/>
    <property type="evidence" value="ECO:0007669"/>
    <property type="project" value="UniProtKB-SubCell"/>
</dbReference>